<dbReference type="GeneID" id="106477333"/>
<feature type="domain" description="AMP-binding enzyme C-terminal" evidence="3">
    <location>
        <begin position="42"/>
        <end position="97"/>
    </location>
</feature>
<name>A0ABM1C366_LIMPO</name>
<dbReference type="Gene3D" id="3.30.300.30">
    <property type="match status" value="1"/>
</dbReference>
<evidence type="ECO:0000259" key="3">
    <source>
        <dbReference type="Pfam" id="PF13193"/>
    </source>
</evidence>
<dbReference type="PANTHER" id="PTHR43201">
    <property type="entry name" value="ACYL-COA SYNTHETASE"/>
    <property type="match status" value="1"/>
</dbReference>
<keyword evidence="2" id="KW-0436">Ligase</keyword>
<organism evidence="4 5">
    <name type="scientific">Limulus polyphemus</name>
    <name type="common">Atlantic horseshoe crab</name>
    <dbReference type="NCBI Taxonomy" id="6850"/>
    <lineage>
        <taxon>Eukaryota</taxon>
        <taxon>Metazoa</taxon>
        <taxon>Ecdysozoa</taxon>
        <taxon>Arthropoda</taxon>
        <taxon>Chelicerata</taxon>
        <taxon>Merostomata</taxon>
        <taxon>Xiphosura</taxon>
        <taxon>Limulidae</taxon>
        <taxon>Limulus</taxon>
    </lineage>
</organism>
<protein>
    <submittedName>
        <fullName evidence="5">Uncharacterized protein LOC106477333</fullName>
    </submittedName>
</protein>
<dbReference type="InterPro" id="IPR045851">
    <property type="entry name" value="AMP-bd_C_sf"/>
</dbReference>
<evidence type="ECO:0000256" key="2">
    <source>
        <dbReference type="ARBA" id="ARBA00022598"/>
    </source>
</evidence>
<comment type="similarity">
    <text evidence="1">Belongs to the ATP-dependent AMP-binding enzyme family.</text>
</comment>
<evidence type="ECO:0000313" key="4">
    <source>
        <dbReference type="Proteomes" id="UP000694941"/>
    </source>
</evidence>
<dbReference type="Gene3D" id="3.40.50.12780">
    <property type="entry name" value="N-terminal domain of ligase-like"/>
    <property type="match status" value="1"/>
</dbReference>
<sequence>MTRDRWYRTGDIAVMDEDGYISIIGRIKEVIIRGGENIYPREVEEFLHTHPFVAEVQVIGVPDPRLGEEVGAWVKLKNGTTLTEKELREYCNGKVGNLL</sequence>
<dbReference type="PANTHER" id="PTHR43201:SF5">
    <property type="entry name" value="MEDIUM-CHAIN ACYL-COA LIGASE ACSF2, MITOCHONDRIAL"/>
    <property type="match status" value="1"/>
</dbReference>
<evidence type="ECO:0000313" key="5">
    <source>
        <dbReference type="RefSeq" id="XP_013793370.2"/>
    </source>
</evidence>
<dbReference type="Pfam" id="PF13193">
    <property type="entry name" value="AMP-binding_C"/>
    <property type="match status" value="1"/>
</dbReference>
<accession>A0ABM1C366</accession>
<reference evidence="5" key="1">
    <citation type="submission" date="2025-08" db="UniProtKB">
        <authorList>
            <consortium name="RefSeq"/>
        </authorList>
    </citation>
    <scope>IDENTIFICATION</scope>
    <source>
        <tissue evidence="5">Muscle</tissue>
    </source>
</reference>
<dbReference type="InterPro" id="IPR042099">
    <property type="entry name" value="ANL_N_sf"/>
</dbReference>
<proteinExistence type="inferred from homology"/>
<gene>
    <name evidence="5" type="primary">LOC106477333</name>
</gene>
<dbReference type="SUPFAM" id="SSF56801">
    <property type="entry name" value="Acetyl-CoA synthetase-like"/>
    <property type="match status" value="1"/>
</dbReference>
<evidence type="ECO:0000256" key="1">
    <source>
        <dbReference type="ARBA" id="ARBA00006432"/>
    </source>
</evidence>
<dbReference type="Proteomes" id="UP000694941">
    <property type="component" value="Unplaced"/>
</dbReference>
<keyword evidence="4" id="KW-1185">Reference proteome</keyword>
<dbReference type="InterPro" id="IPR025110">
    <property type="entry name" value="AMP-bd_C"/>
</dbReference>
<dbReference type="RefSeq" id="XP_013793370.2">
    <property type="nucleotide sequence ID" value="XM_013937916.2"/>
</dbReference>